<dbReference type="AlphaFoldDB" id="A0A0D6Q5A4"/>
<gene>
    <name evidence="1" type="ORF">Geu3261_0514_004</name>
</gene>
<proteinExistence type="predicted"/>
<evidence type="ECO:0000313" key="1">
    <source>
        <dbReference type="EMBL" id="GAN98155.1"/>
    </source>
</evidence>
<protein>
    <recommendedName>
        <fullName evidence="3">Phage protein</fullName>
    </recommendedName>
</protein>
<dbReference type="Proteomes" id="UP000032675">
    <property type="component" value="Unassembled WGS sequence"/>
</dbReference>
<evidence type="ECO:0000313" key="2">
    <source>
        <dbReference type="Proteomes" id="UP000032675"/>
    </source>
</evidence>
<evidence type="ECO:0008006" key="3">
    <source>
        <dbReference type="Google" id="ProtNLM"/>
    </source>
</evidence>
<accession>A0A0D6Q5A4</accession>
<sequence>MTIPAPQNYILYRTTALTRQPESYTDADGKTITPSPMVISPAGTVVGMQLLTTTAGIAVPDGFAFALDAAGTYPVGSIYTPPAATAAT</sequence>
<dbReference type="RefSeq" id="WP_048852603.1">
    <property type="nucleotide sequence ID" value="NZ_BANI01000422.1"/>
</dbReference>
<organism evidence="1 2">
    <name type="scientific">Komagataeibacter europaeus NBRC 3261</name>
    <dbReference type="NCBI Taxonomy" id="1234669"/>
    <lineage>
        <taxon>Bacteria</taxon>
        <taxon>Pseudomonadati</taxon>
        <taxon>Pseudomonadota</taxon>
        <taxon>Alphaproteobacteria</taxon>
        <taxon>Acetobacterales</taxon>
        <taxon>Acetobacteraceae</taxon>
        <taxon>Komagataeibacter</taxon>
    </lineage>
</organism>
<comment type="caution">
    <text evidence="1">The sequence shown here is derived from an EMBL/GenBank/DDBJ whole genome shotgun (WGS) entry which is preliminary data.</text>
</comment>
<dbReference type="EMBL" id="BANI01000422">
    <property type="protein sequence ID" value="GAN98155.1"/>
    <property type="molecule type" value="Genomic_DNA"/>
</dbReference>
<name>A0A0D6Q5A4_KOMEU</name>
<reference evidence="1 2" key="1">
    <citation type="submission" date="2012-11" db="EMBL/GenBank/DDBJ databases">
        <title>Whole genome sequence of Gluconacetobacter europaeus NBRC3261.</title>
        <authorList>
            <person name="Azuma Y."/>
            <person name="Higashiura N."/>
            <person name="Hirakawa H."/>
            <person name="Matsushita K."/>
        </authorList>
    </citation>
    <scope>NUCLEOTIDE SEQUENCE [LARGE SCALE GENOMIC DNA]</scope>
    <source>
        <strain evidence="1 2">NBRC 3261</strain>
    </source>
</reference>